<dbReference type="AlphaFoldDB" id="A0A6J4I5P1"/>
<feature type="binding site" evidence="3">
    <location>
        <begin position="248"/>
        <end position="249"/>
    </location>
    <ligand>
        <name>substrate</name>
    </ligand>
</feature>
<dbReference type="SUPFAM" id="SSF100950">
    <property type="entry name" value="NagB/RpiA/CoA transferase-like"/>
    <property type="match status" value="1"/>
</dbReference>
<feature type="binding site" evidence="3">
    <location>
        <position position="197"/>
    </location>
    <ligand>
        <name>substrate</name>
    </ligand>
</feature>
<dbReference type="FunFam" id="3.40.50.10470:FF:000006">
    <property type="entry name" value="Methylthioribose-1-phosphate isomerase"/>
    <property type="match status" value="1"/>
</dbReference>
<feature type="binding site" evidence="3">
    <location>
        <position position="90"/>
    </location>
    <ligand>
        <name>substrate</name>
    </ligand>
</feature>
<name>A0A6J4I5P1_9CHLR</name>
<feature type="active site" description="Proton donor" evidence="3">
    <location>
        <position position="238"/>
    </location>
</feature>
<gene>
    <name evidence="3" type="primary">mtnA</name>
    <name evidence="4" type="ORF">AVDCRST_MAG26-1478</name>
</gene>
<dbReference type="InterPro" id="IPR011559">
    <property type="entry name" value="Initiation_fac_2B_a/b/d"/>
</dbReference>
<dbReference type="PANTHER" id="PTHR43475:SF1">
    <property type="entry name" value="METHYLTHIORIBOSE-1-PHOSPHATE ISOMERASE"/>
    <property type="match status" value="1"/>
</dbReference>
<dbReference type="Gene3D" id="3.40.50.10470">
    <property type="entry name" value="Translation initiation factor eif-2b, domain 2"/>
    <property type="match status" value="1"/>
</dbReference>
<comment type="similarity">
    <text evidence="3">Belongs to the EIF-2B alpha/beta/delta subunits family. MtnA subfamily.</text>
</comment>
<dbReference type="InterPro" id="IPR005251">
    <property type="entry name" value="IF-M1Pi"/>
</dbReference>
<feature type="binding site" evidence="3">
    <location>
        <begin position="47"/>
        <end position="49"/>
    </location>
    <ligand>
        <name>substrate</name>
    </ligand>
</feature>
<dbReference type="GO" id="GO:0019509">
    <property type="term" value="P:L-methionine salvage from methylthioadenosine"/>
    <property type="evidence" value="ECO:0007669"/>
    <property type="project" value="UniProtKB-UniRule"/>
</dbReference>
<keyword evidence="1 3" id="KW-0413">Isomerase</keyword>
<feature type="site" description="Transition state stabilizer" evidence="3">
    <location>
        <position position="158"/>
    </location>
</feature>
<protein>
    <recommendedName>
        <fullName evidence="3">Methylthioribose-1-phosphate isomerase</fullName>
        <shortName evidence="3">M1Pi</shortName>
        <shortName evidence="3">MTR-1-P isomerase</shortName>
        <ecNumber evidence="3">5.3.1.23</ecNumber>
    </recommendedName>
    <alternativeName>
        <fullName evidence="3">S-methyl-5-thioribose-1-phosphate isomerase</fullName>
    </alternativeName>
</protein>
<dbReference type="Pfam" id="PF01008">
    <property type="entry name" value="IF-2B"/>
    <property type="match status" value="1"/>
</dbReference>
<dbReference type="InterPro" id="IPR027363">
    <property type="entry name" value="M1Pi_N"/>
</dbReference>
<dbReference type="EMBL" id="CADCTK010000346">
    <property type="protein sequence ID" value="CAA9241832.1"/>
    <property type="molecule type" value="Genomic_DNA"/>
</dbReference>
<dbReference type="InterPro" id="IPR000649">
    <property type="entry name" value="IF-2B-related"/>
</dbReference>
<dbReference type="NCBIfam" id="TIGR00524">
    <property type="entry name" value="eIF-2B_rel"/>
    <property type="match status" value="1"/>
</dbReference>
<sequence length="366" mass="39428">MNTYRSIEWRDGGLRLLDQRLIPRRLEYRDYTDVGAIAEAIRDMVVRGAPAIGAAAAYGLAVAAGQSSATTPAALLDELRHAAALLKAARPTAVNLAWAVDRVLRRADDPALESTEAIRDAIVHEAHAIADEDVYTNRQIGLNALPLVPEQARIIHHCNTGSLATVDYGTALGIIRAAAEHGKAPRVYVDETRPRFQGARLTAWELQQLGIPYTLIMDSASGHVMRTAGVDLCVVGCDRVARNGDTANKIGTYNLALVARAHRVPFYVAAPTSTIDLSIPDGSAIEIEERPADEVTQLGDERIAPEGVSVANPAFDITPAEYIMAIVTEMGIAYPPYEESLPRMVERAEAARNRPAAPAASDEVEV</sequence>
<dbReference type="FunFam" id="1.20.120.420:FF:000003">
    <property type="entry name" value="Methylthioribose-1-phosphate isomerase"/>
    <property type="match status" value="1"/>
</dbReference>
<evidence type="ECO:0000256" key="1">
    <source>
        <dbReference type="ARBA" id="ARBA00023235"/>
    </source>
</evidence>
<dbReference type="NCBIfam" id="TIGR00512">
    <property type="entry name" value="salvage_mtnA"/>
    <property type="match status" value="1"/>
</dbReference>
<dbReference type="InterPro" id="IPR042529">
    <property type="entry name" value="IF_2B-like_C"/>
</dbReference>
<keyword evidence="3" id="KW-0028">Amino-acid biosynthesis</keyword>
<comment type="catalytic activity">
    <reaction evidence="2 3">
        <text>5-(methylsulfanyl)-alpha-D-ribose 1-phosphate = 5-(methylsulfanyl)-D-ribulose 1-phosphate</text>
        <dbReference type="Rhea" id="RHEA:19989"/>
        <dbReference type="ChEBI" id="CHEBI:58533"/>
        <dbReference type="ChEBI" id="CHEBI:58548"/>
        <dbReference type="EC" id="5.3.1.23"/>
    </reaction>
</comment>
<reference evidence="4" key="1">
    <citation type="submission" date="2020-02" db="EMBL/GenBank/DDBJ databases">
        <authorList>
            <person name="Meier V. D."/>
        </authorList>
    </citation>
    <scope>NUCLEOTIDE SEQUENCE</scope>
    <source>
        <strain evidence="4">AVDCRST_MAG26</strain>
    </source>
</reference>
<proteinExistence type="inferred from homology"/>
<accession>A0A6J4I5P1</accession>
<evidence type="ECO:0000256" key="2">
    <source>
        <dbReference type="ARBA" id="ARBA00052401"/>
    </source>
</evidence>
<evidence type="ECO:0000313" key="4">
    <source>
        <dbReference type="EMBL" id="CAA9241832.1"/>
    </source>
</evidence>
<comment type="pathway">
    <text evidence="3">Amino-acid biosynthesis; L-methionine biosynthesis via salvage pathway; L-methionine from S-methyl-5-thio-alpha-D-ribose 1-phosphate: step 1/6.</text>
</comment>
<dbReference type="UniPathway" id="UPA00904">
    <property type="reaction ID" value="UER00874"/>
</dbReference>
<dbReference type="Gene3D" id="1.20.120.420">
    <property type="entry name" value="translation initiation factor eif-2b, domain 1"/>
    <property type="match status" value="1"/>
</dbReference>
<evidence type="ECO:0000256" key="3">
    <source>
        <dbReference type="HAMAP-Rule" id="MF_01678"/>
    </source>
</evidence>
<organism evidence="4">
    <name type="scientific">uncultured Chloroflexia bacterium</name>
    <dbReference type="NCBI Taxonomy" id="1672391"/>
    <lineage>
        <taxon>Bacteria</taxon>
        <taxon>Bacillati</taxon>
        <taxon>Chloroflexota</taxon>
        <taxon>Chloroflexia</taxon>
        <taxon>environmental samples</taxon>
    </lineage>
</organism>
<dbReference type="EC" id="5.3.1.23" evidence="3"/>
<dbReference type="InterPro" id="IPR037171">
    <property type="entry name" value="NagB/RpiA_transferase-like"/>
</dbReference>
<dbReference type="NCBIfam" id="NF004326">
    <property type="entry name" value="PRK05720.1"/>
    <property type="match status" value="1"/>
</dbReference>
<dbReference type="GO" id="GO:0046523">
    <property type="term" value="F:S-methyl-5-thioribose-1-phosphate isomerase activity"/>
    <property type="evidence" value="ECO:0007669"/>
    <property type="project" value="UniProtKB-UniRule"/>
</dbReference>
<keyword evidence="3" id="KW-0486">Methionine biosynthesis</keyword>
<dbReference type="HAMAP" id="MF_01678">
    <property type="entry name" value="Salvage_MtnA"/>
    <property type="match status" value="1"/>
</dbReference>
<comment type="function">
    <text evidence="3">Catalyzes the interconversion of methylthioribose-1-phosphate (MTR-1-P) into methylthioribulose-1-phosphate (MTRu-1-P).</text>
</comment>
<dbReference type="PANTHER" id="PTHR43475">
    <property type="entry name" value="METHYLTHIORIBOSE-1-PHOSPHATE ISOMERASE"/>
    <property type="match status" value="1"/>
</dbReference>